<gene>
    <name evidence="1" type="ORF">K490DRAFT_63424</name>
</gene>
<keyword evidence="2" id="KW-1185">Reference proteome</keyword>
<proteinExistence type="predicted"/>
<protein>
    <submittedName>
        <fullName evidence="1">Uncharacterized protein</fullName>
    </submittedName>
</protein>
<sequence length="226" mass="26821">MSTLPITTREPIYDYWRPKPIDPDKYYLHEEDLANFFYAYFKTEYDPNYFKEPCPIPKASEWNRGYILRESTCEGHTKSLRRIIQQLDLDCYFVDAVIERTIVARPPKVHRDWVENGWRTWCERRLGHVHHHTRLLRKKRYDLLEVKLLAEQNIVQKLFDEHVAQSSAVRAVRAAEVRELFRDAMEDPKILGWMFCPSTATYSILFKDTAGETKAATVIFESDKTE</sequence>
<dbReference type="AlphaFoldDB" id="A0A6A5YC55"/>
<accession>A0A6A5YC55</accession>
<evidence type="ECO:0000313" key="1">
    <source>
        <dbReference type="EMBL" id="KAF2089288.1"/>
    </source>
</evidence>
<organism evidence="1 2">
    <name type="scientific">Saccharata proteae CBS 121410</name>
    <dbReference type="NCBI Taxonomy" id="1314787"/>
    <lineage>
        <taxon>Eukaryota</taxon>
        <taxon>Fungi</taxon>
        <taxon>Dikarya</taxon>
        <taxon>Ascomycota</taxon>
        <taxon>Pezizomycotina</taxon>
        <taxon>Dothideomycetes</taxon>
        <taxon>Dothideomycetes incertae sedis</taxon>
        <taxon>Botryosphaeriales</taxon>
        <taxon>Saccharataceae</taxon>
        <taxon>Saccharata</taxon>
    </lineage>
</organism>
<dbReference type="EMBL" id="ML978714">
    <property type="protein sequence ID" value="KAF2089288.1"/>
    <property type="molecule type" value="Genomic_DNA"/>
</dbReference>
<dbReference type="Proteomes" id="UP000799776">
    <property type="component" value="Unassembled WGS sequence"/>
</dbReference>
<evidence type="ECO:0000313" key="2">
    <source>
        <dbReference type="Proteomes" id="UP000799776"/>
    </source>
</evidence>
<reference evidence="1" key="1">
    <citation type="journal article" date="2020" name="Stud. Mycol.">
        <title>101 Dothideomycetes genomes: a test case for predicting lifestyles and emergence of pathogens.</title>
        <authorList>
            <person name="Haridas S."/>
            <person name="Albert R."/>
            <person name="Binder M."/>
            <person name="Bloem J."/>
            <person name="Labutti K."/>
            <person name="Salamov A."/>
            <person name="Andreopoulos B."/>
            <person name="Baker S."/>
            <person name="Barry K."/>
            <person name="Bills G."/>
            <person name="Bluhm B."/>
            <person name="Cannon C."/>
            <person name="Castanera R."/>
            <person name="Culley D."/>
            <person name="Daum C."/>
            <person name="Ezra D."/>
            <person name="Gonzalez J."/>
            <person name="Henrissat B."/>
            <person name="Kuo A."/>
            <person name="Liang C."/>
            <person name="Lipzen A."/>
            <person name="Lutzoni F."/>
            <person name="Magnuson J."/>
            <person name="Mondo S."/>
            <person name="Nolan M."/>
            <person name="Ohm R."/>
            <person name="Pangilinan J."/>
            <person name="Park H.-J."/>
            <person name="Ramirez L."/>
            <person name="Alfaro M."/>
            <person name="Sun H."/>
            <person name="Tritt A."/>
            <person name="Yoshinaga Y."/>
            <person name="Zwiers L.-H."/>
            <person name="Turgeon B."/>
            <person name="Goodwin S."/>
            <person name="Spatafora J."/>
            <person name="Crous P."/>
            <person name="Grigoriev I."/>
        </authorList>
    </citation>
    <scope>NUCLEOTIDE SEQUENCE</scope>
    <source>
        <strain evidence="1">CBS 121410</strain>
    </source>
</reference>
<name>A0A6A5YC55_9PEZI</name>